<keyword evidence="2 5" id="KW-0812">Transmembrane</keyword>
<evidence type="ECO:0008006" key="10">
    <source>
        <dbReference type="Google" id="ProtNLM"/>
    </source>
</evidence>
<dbReference type="SUPFAM" id="SSF141322">
    <property type="entry name" value="NfeD domain-like"/>
    <property type="match status" value="1"/>
</dbReference>
<evidence type="ECO:0000313" key="9">
    <source>
        <dbReference type="Proteomes" id="UP000662703"/>
    </source>
</evidence>
<protein>
    <recommendedName>
        <fullName evidence="10">Nodulation protein NfeD</fullName>
    </recommendedName>
</protein>
<gene>
    <name evidence="8" type="ORF">Y5W_02549</name>
</gene>
<name>A0ABS0ATD4_9GAMM</name>
<dbReference type="InterPro" id="IPR056739">
    <property type="entry name" value="NfeD_membrane"/>
</dbReference>
<dbReference type="RefSeq" id="WP_323745840.1">
    <property type="nucleotide sequence ID" value="NZ_ARXX01000040.1"/>
</dbReference>
<keyword evidence="3 5" id="KW-1133">Transmembrane helix</keyword>
<dbReference type="PANTHER" id="PTHR33507:SF4">
    <property type="entry name" value="NODULATION COMPETITIVENESS PROTEIN NFED"/>
    <property type="match status" value="1"/>
</dbReference>
<dbReference type="Proteomes" id="UP000662703">
    <property type="component" value="Unassembled WGS sequence"/>
</dbReference>
<dbReference type="Pfam" id="PF01957">
    <property type="entry name" value="NfeD"/>
    <property type="match status" value="1"/>
</dbReference>
<evidence type="ECO:0000259" key="6">
    <source>
        <dbReference type="Pfam" id="PF01957"/>
    </source>
</evidence>
<dbReference type="InterPro" id="IPR052165">
    <property type="entry name" value="Membrane_assoc_protease"/>
</dbReference>
<keyword evidence="4 5" id="KW-0472">Membrane</keyword>
<evidence type="ECO:0000256" key="2">
    <source>
        <dbReference type="ARBA" id="ARBA00022692"/>
    </source>
</evidence>
<feature type="transmembrane region" description="Helical" evidence="5">
    <location>
        <begin position="187"/>
        <end position="210"/>
    </location>
</feature>
<evidence type="ECO:0000256" key="4">
    <source>
        <dbReference type="ARBA" id="ARBA00023136"/>
    </source>
</evidence>
<feature type="domain" description="NfeD-like C-terminal" evidence="6">
    <location>
        <begin position="225"/>
        <end position="279"/>
    </location>
</feature>
<comment type="subcellular location">
    <subcellularLocation>
        <location evidence="1">Membrane</location>
        <topology evidence="1">Multi-pass membrane protein</topology>
    </subcellularLocation>
</comment>
<feature type="transmembrane region" description="Helical" evidence="5">
    <location>
        <begin position="162"/>
        <end position="181"/>
    </location>
</feature>
<feature type="domain" description="NfeD integral membrane" evidence="7">
    <location>
        <begin position="94"/>
        <end position="206"/>
    </location>
</feature>
<accession>A0ABS0ATD4</accession>
<evidence type="ECO:0000259" key="7">
    <source>
        <dbReference type="Pfam" id="PF24961"/>
    </source>
</evidence>
<dbReference type="InterPro" id="IPR012340">
    <property type="entry name" value="NA-bd_OB-fold"/>
</dbReference>
<keyword evidence="9" id="KW-1185">Reference proteome</keyword>
<evidence type="ECO:0000256" key="1">
    <source>
        <dbReference type="ARBA" id="ARBA00004141"/>
    </source>
</evidence>
<dbReference type="Gene3D" id="3.90.226.10">
    <property type="entry name" value="2-enoyl-CoA Hydratase, Chain A, domain 1"/>
    <property type="match status" value="1"/>
</dbReference>
<dbReference type="InterPro" id="IPR002810">
    <property type="entry name" value="NfeD-like_C"/>
</dbReference>
<evidence type="ECO:0000256" key="3">
    <source>
        <dbReference type="ARBA" id="ARBA00022989"/>
    </source>
</evidence>
<reference evidence="8 9" key="1">
    <citation type="submission" date="2012-09" db="EMBL/GenBank/DDBJ databases">
        <title>Genome Sequence of alkane-degrading Bacterium Alcanivorax sp. 521-1.</title>
        <authorList>
            <person name="Lai Q."/>
            <person name="Shao Z."/>
        </authorList>
    </citation>
    <scope>NUCLEOTIDE SEQUENCE [LARGE SCALE GENOMIC DNA]</scope>
    <source>
        <strain evidence="8 9">521-1</strain>
    </source>
</reference>
<dbReference type="Gene3D" id="2.40.50.140">
    <property type="entry name" value="Nucleic acid-binding proteins"/>
    <property type="match status" value="1"/>
</dbReference>
<evidence type="ECO:0000256" key="5">
    <source>
        <dbReference type="SAM" id="Phobius"/>
    </source>
</evidence>
<evidence type="ECO:0000313" key="8">
    <source>
        <dbReference type="EMBL" id="MBF5057255.1"/>
    </source>
</evidence>
<feature type="transmembrane region" description="Helical" evidence="5">
    <location>
        <begin position="114"/>
        <end position="132"/>
    </location>
</feature>
<proteinExistence type="predicted"/>
<comment type="caution">
    <text evidence="8">The sequence shown here is derived from an EMBL/GenBank/DDBJ whole genome shotgun (WGS) entry which is preliminary data.</text>
</comment>
<dbReference type="EMBL" id="ARXX01000040">
    <property type="protein sequence ID" value="MBF5057255.1"/>
    <property type="molecule type" value="Genomic_DNA"/>
</dbReference>
<dbReference type="Pfam" id="PF24961">
    <property type="entry name" value="NfeD_membrane"/>
    <property type="match status" value="1"/>
</dbReference>
<dbReference type="PANTHER" id="PTHR33507">
    <property type="entry name" value="INNER MEMBRANE PROTEIN YBBJ"/>
    <property type="match status" value="1"/>
</dbReference>
<organism evidence="8 9">
    <name type="scientific">Alloalcanivorax profundimaris</name>
    <dbReference type="NCBI Taxonomy" id="2735259"/>
    <lineage>
        <taxon>Bacteria</taxon>
        <taxon>Pseudomonadati</taxon>
        <taxon>Pseudomonadota</taxon>
        <taxon>Gammaproteobacteria</taxon>
        <taxon>Oceanospirillales</taxon>
        <taxon>Alcanivoracaceae</taxon>
        <taxon>Alloalcanivorax</taxon>
    </lineage>
</organism>
<feature type="transmembrane region" description="Helical" evidence="5">
    <location>
        <begin position="84"/>
        <end position="107"/>
    </location>
</feature>
<sequence length="283" mass="29488">MAYIRALAELRGRNADWAEQAVRQAGSLTAGEALERNVIDLMATDLDDLLAQLDGRQVSVDGDTLTLELADATVETVEQDWRTAFLAVITDPSIAYILMLVGLYGLVLEFSSPGVGAPGVLGAICLLLALYALQMLPVSYVGLGLIVLGVGLMVAEALSPSFGVLGAGGLAALLFGSVMLMDTDLPAFQIALPVIAAVGAGGALLLGVAVRLAVKAHRHPVVSGADTLIGARAVALEDFQEQGQVRAAGEVWRARAARPVRRGQALLVRGRDGLTLDVEEDSP</sequence>